<organism evidence="6 7">
    <name type="scientific">Photobacterium atrarenae</name>
    <dbReference type="NCBI Taxonomy" id="865757"/>
    <lineage>
        <taxon>Bacteria</taxon>
        <taxon>Pseudomonadati</taxon>
        <taxon>Pseudomonadota</taxon>
        <taxon>Gammaproteobacteria</taxon>
        <taxon>Vibrionales</taxon>
        <taxon>Vibrionaceae</taxon>
        <taxon>Photobacterium</taxon>
    </lineage>
</organism>
<evidence type="ECO:0000256" key="3">
    <source>
        <dbReference type="ARBA" id="ARBA00022840"/>
    </source>
</evidence>
<evidence type="ECO:0000313" key="7">
    <source>
        <dbReference type="Proteomes" id="UP001057998"/>
    </source>
</evidence>
<keyword evidence="2 4" id="KW-0547">Nucleotide-binding</keyword>
<evidence type="ECO:0000256" key="2">
    <source>
        <dbReference type="ARBA" id="ARBA00022741"/>
    </source>
</evidence>
<evidence type="ECO:0000259" key="5">
    <source>
        <dbReference type="PROSITE" id="PS50975"/>
    </source>
</evidence>
<dbReference type="PANTHER" id="PTHR43585:SF2">
    <property type="entry name" value="ATP-GRASP ENZYME FSQD"/>
    <property type="match status" value="1"/>
</dbReference>
<keyword evidence="3 4" id="KW-0067">ATP-binding</keyword>
<keyword evidence="1" id="KW-0436">Ligase</keyword>
<dbReference type="Proteomes" id="UP001057998">
    <property type="component" value="Chromosome 2"/>
</dbReference>
<proteinExistence type="predicted"/>
<dbReference type="Pfam" id="PF02655">
    <property type="entry name" value="ATP-grasp_3"/>
    <property type="match status" value="1"/>
</dbReference>
<name>A0ABY5GQ50_9GAMM</name>
<protein>
    <submittedName>
        <fullName evidence="6">ATP-grasp domain-containing protein</fullName>
    </submittedName>
</protein>
<reference evidence="6" key="1">
    <citation type="submission" date="2022-07" db="EMBL/GenBank/DDBJ databases">
        <title>Genome sequencing of Photobacterium atrarenae GJH2-4.</title>
        <authorList>
            <person name="Park S.-J."/>
        </authorList>
    </citation>
    <scope>NUCLEOTIDE SEQUENCE</scope>
    <source>
        <strain evidence="6">GJH2-4</strain>
    </source>
</reference>
<gene>
    <name evidence="6" type="ORF">NNL38_19720</name>
</gene>
<evidence type="ECO:0000256" key="4">
    <source>
        <dbReference type="PROSITE-ProRule" id="PRU00409"/>
    </source>
</evidence>
<sequence>MNNLIVLCPPKILLQHSASDLLAAAGEAAVFFTCASGRDALTRHLPESFVVHYSERFNDNPQVELEVYQAARQMDNPLVVALAEIDLLRAARVNDRLGVTEGCEARVHYYRDKFLMKTRAAESGIPVAAMSTLNHATELDRFIEQHGYPVVAKPRDGRGSNGVTVIRNDEDAKAYLARQDGTSFFNLMVETFVKGEHYQTNGLFVGGRPVLISTSKALSSCLDFLAGEALGLQMLEPDSPLAQRIASLATRLITEVLPSEPTMLFHLEVFVRPDGEIVLGEIACRLGGCFVNDEHRAAWGLDLRMAYLAHMRDPEKLAVPIQRPAVLAGQLLVPPMAGKLLSAPTQCDWDYVEKYAFTGRIGEVYTPMAFTNGEIMSAIVLGRTESEVESRLGELHQWFVGQADWAPV</sequence>
<dbReference type="SUPFAM" id="SSF56059">
    <property type="entry name" value="Glutathione synthetase ATP-binding domain-like"/>
    <property type="match status" value="1"/>
</dbReference>
<dbReference type="InterPro" id="IPR011761">
    <property type="entry name" value="ATP-grasp"/>
</dbReference>
<evidence type="ECO:0000313" key="6">
    <source>
        <dbReference type="EMBL" id="UTV30789.1"/>
    </source>
</evidence>
<keyword evidence="7" id="KW-1185">Reference proteome</keyword>
<feature type="domain" description="ATP-grasp" evidence="5">
    <location>
        <begin position="117"/>
        <end position="312"/>
    </location>
</feature>
<dbReference type="InterPro" id="IPR003806">
    <property type="entry name" value="ATP-grasp_PylC-type"/>
</dbReference>
<dbReference type="Gene3D" id="3.30.470.20">
    <property type="entry name" value="ATP-grasp fold, B domain"/>
    <property type="match status" value="1"/>
</dbReference>
<accession>A0ABY5GQ50</accession>
<dbReference type="InterPro" id="IPR013815">
    <property type="entry name" value="ATP_grasp_subdomain_1"/>
</dbReference>
<dbReference type="EMBL" id="CP101509">
    <property type="protein sequence ID" value="UTV30789.1"/>
    <property type="molecule type" value="Genomic_DNA"/>
</dbReference>
<dbReference type="Gene3D" id="3.30.1490.20">
    <property type="entry name" value="ATP-grasp fold, A domain"/>
    <property type="match status" value="1"/>
</dbReference>
<dbReference type="InterPro" id="IPR052032">
    <property type="entry name" value="ATP-dep_AA_Ligase"/>
</dbReference>
<dbReference type="PANTHER" id="PTHR43585">
    <property type="entry name" value="FUMIPYRROLE BIOSYNTHESIS PROTEIN C"/>
    <property type="match status" value="1"/>
</dbReference>
<dbReference type="RefSeq" id="WP_255392157.1">
    <property type="nucleotide sequence ID" value="NZ_CP101509.1"/>
</dbReference>
<dbReference type="Gene3D" id="3.40.50.20">
    <property type="match status" value="1"/>
</dbReference>
<dbReference type="PROSITE" id="PS50975">
    <property type="entry name" value="ATP_GRASP"/>
    <property type="match status" value="1"/>
</dbReference>
<evidence type="ECO:0000256" key="1">
    <source>
        <dbReference type="ARBA" id="ARBA00022598"/>
    </source>
</evidence>